<dbReference type="InterPro" id="IPR004045">
    <property type="entry name" value="Glutathione_S-Trfase_N"/>
</dbReference>
<evidence type="ECO:0000256" key="5">
    <source>
        <dbReference type="ARBA" id="ARBA00060024"/>
    </source>
</evidence>
<dbReference type="GO" id="GO:0005634">
    <property type="term" value="C:nucleus"/>
    <property type="evidence" value="ECO:0007669"/>
    <property type="project" value="UniProtKB-ARBA"/>
</dbReference>
<dbReference type="AlphaFoldDB" id="A0AAJ0D995"/>
<dbReference type="FunFam" id="1.20.1050.130:FF:000016">
    <property type="entry name" value="Glutathione S-transferase 1"/>
    <property type="match status" value="1"/>
</dbReference>
<dbReference type="SUPFAM" id="SSF52833">
    <property type="entry name" value="Thioredoxin-like"/>
    <property type="match status" value="1"/>
</dbReference>
<dbReference type="PANTHER" id="PTHR44051:SF3">
    <property type="entry name" value="TRANSCRIPTIONAL REGULATOR URE2"/>
    <property type="match status" value="1"/>
</dbReference>
<dbReference type="InterPro" id="IPR010987">
    <property type="entry name" value="Glutathione-S-Trfase_C-like"/>
</dbReference>
<evidence type="ECO:0000256" key="1">
    <source>
        <dbReference type="ARBA" id="ARBA00007409"/>
    </source>
</evidence>
<protein>
    <recommendedName>
        <fullName evidence="2">glutathione transferase</fullName>
        <ecNumber evidence="2">2.5.1.18</ecNumber>
    </recommendedName>
</protein>
<keyword evidence="9" id="KW-1185">Reference proteome</keyword>
<dbReference type="EMBL" id="JAWDJX010000226">
    <property type="protein sequence ID" value="KAK3045498.1"/>
    <property type="molecule type" value="Genomic_DNA"/>
</dbReference>
<dbReference type="PROSITE" id="PS50405">
    <property type="entry name" value="GST_CTER"/>
    <property type="match status" value="1"/>
</dbReference>
<dbReference type="EC" id="2.5.1.18" evidence="2"/>
<dbReference type="CDD" id="cd03048">
    <property type="entry name" value="GST_N_Ure2p_like"/>
    <property type="match status" value="1"/>
</dbReference>
<feature type="domain" description="GST C-terminal" evidence="7">
    <location>
        <begin position="93"/>
        <end position="220"/>
    </location>
</feature>
<dbReference type="Pfam" id="PF13409">
    <property type="entry name" value="GST_N_2"/>
    <property type="match status" value="1"/>
</dbReference>
<dbReference type="SFLD" id="SFLDG01151">
    <property type="entry name" value="Main.2:_Nu-like"/>
    <property type="match status" value="1"/>
</dbReference>
<comment type="function">
    <text evidence="5">Involved in the oxidative stress response and detoxification.</text>
</comment>
<dbReference type="PROSITE" id="PS50404">
    <property type="entry name" value="GST_NTER"/>
    <property type="match status" value="1"/>
</dbReference>
<dbReference type="SFLD" id="SFLDG00358">
    <property type="entry name" value="Main_(cytGST)"/>
    <property type="match status" value="1"/>
</dbReference>
<evidence type="ECO:0000313" key="8">
    <source>
        <dbReference type="EMBL" id="KAK3045498.1"/>
    </source>
</evidence>
<dbReference type="InterPro" id="IPR036282">
    <property type="entry name" value="Glutathione-S-Trfase_C_sf"/>
</dbReference>
<gene>
    <name evidence="8" type="ORF">LTR09_012928</name>
</gene>
<sequence length="220" mass="25199">MTSVKPIVLYGHATGPNPWKISIVLEELSMPFELKIVPKNELKQPAYEAINPNGRVPAIQDPNTGITLWESGAIIEYLMETYDKDHKLSFPPGTDDYWRAKQWLYFQVSGQGPYFGQAVWFKMFHPEKVVSAQERYVNEIRRVTDVLNRALDGKEWLVGSKSSFADLSFVMWYNSTVPRITGDAFDMEKEFPNVHSWLQRMRARPSVMKVAKDKAAAAPK</sequence>
<dbReference type="GO" id="GO:0005737">
    <property type="term" value="C:cytoplasm"/>
    <property type="evidence" value="ECO:0007669"/>
    <property type="project" value="UniProtKB-ARBA"/>
</dbReference>
<evidence type="ECO:0000259" key="7">
    <source>
        <dbReference type="PROSITE" id="PS50405"/>
    </source>
</evidence>
<dbReference type="SUPFAM" id="SSF47616">
    <property type="entry name" value="GST C-terminal domain-like"/>
    <property type="match status" value="1"/>
</dbReference>
<evidence type="ECO:0000259" key="6">
    <source>
        <dbReference type="PROSITE" id="PS50404"/>
    </source>
</evidence>
<dbReference type="Gene3D" id="1.20.1050.130">
    <property type="match status" value="1"/>
</dbReference>
<keyword evidence="3" id="KW-0808">Transferase</keyword>
<name>A0AAJ0D995_9PEZI</name>
<accession>A0AAJ0D995</accession>
<dbReference type="SFLD" id="SFLDS00019">
    <property type="entry name" value="Glutathione_Transferase_(cytos"/>
    <property type="match status" value="1"/>
</dbReference>
<reference evidence="8" key="1">
    <citation type="submission" date="2023-04" db="EMBL/GenBank/DDBJ databases">
        <title>Black Yeasts Isolated from many extreme environments.</title>
        <authorList>
            <person name="Coleine C."/>
            <person name="Stajich J.E."/>
            <person name="Selbmann L."/>
        </authorList>
    </citation>
    <scope>NUCLEOTIDE SEQUENCE</scope>
    <source>
        <strain evidence="8">CCFEE 5312</strain>
    </source>
</reference>
<dbReference type="GO" id="GO:0004364">
    <property type="term" value="F:glutathione transferase activity"/>
    <property type="evidence" value="ECO:0007669"/>
    <property type="project" value="UniProtKB-EC"/>
</dbReference>
<dbReference type="InterPro" id="IPR004046">
    <property type="entry name" value="GST_C"/>
</dbReference>
<dbReference type="InterPro" id="IPR036249">
    <property type="entry name" value="Thioredoxin-like_sf"/>
</dbReference>
<proteinExistence type="inferred from homology"/>
<evidence type="ECO:0000256" key="3">
    <source>
        <dbReference type="ARBA" id="ARBA00022679"/>
    </source>
</evidence>
<dbReference type="Proteomes" id="UP001271007">
    <property type="component" value="Unassembled WGS sequence"/>
</dbReference>
<dbReference type="Pfam" id="PF00043">
    <property type="entry name" value="GST_C"/>
    <property type="match status" value="1"/>
</dbReference>
<organism evidence="8 9">
    <name type="scientific">Extremus antarcticus</name>
    <dbReference type="NCBI Taxonomy" id="702011"/>
    <lineage>
        <taxon>Eukaryota</taxon>
        <taxon>Fungi</taxon>
        <taxon>Dikarya</taxon>
        <taxon>Ascomycota</taxon>
        <taxon>Pezizomycotina</taxon>
        <taxon>Dothideomycetes</taxon>
        <taxon>Dothideomycetidae</taxon>
        <taxon>Mycosphaerellales</taxon>
        <taxon>Extremaceae</taxon>
        <taxon>Extremus</taxon>
    </lineage>
</organism>
<feature type="domain" description="GST N-terminal" evidence="6">
    <location>
        <begin position="5"/>
        <end position="86"/>
    </location>
</feature>
<dbReference type="PANTHER" id="PTHR44051">
    <property type="entry name" value="GLUTATHIONE S-TRANSFERASE-RELATED"/>
    <property type="match status" value="1"/>
</dbReference>
<evidence type="ECO:0000313" key="9">
    <source>
        <dbReference type="Proteomes" id="UP001271007"/>
    </source>
</evidence>
<evidence type="ECO:0000256" key="4">
    <source>
        <dbReference type="ARBA" id="ARBA00047960"/>
    </source>
</evidence>
<comment type="caution">
    <text evidence="8">The sequence shown here is derived from an EMBL/GenBank/DDBJ whole genome shotgun (WGS) entry which is preliminary data.</text>
</comment>
<comment type="catalytic activity">
    <reaction evidence="4">
        <text>RX + glutathione = an S-substituted glutathione + a halide anion + H(+)</text>
        <dbReference type="Rhea" id="RHEA:16437"/>
        <dbReference type="ChEBI" id="CHEBI:15378"/>
        <dbReference type="ChEBI" id="CHEBI:16042"/>
        <dbReference type="ChEBI" id="CHEBI:17792"/>
        <dbReference type="ChEBI" id="CHEBI:57925"/>
        <dbReference type="ChEBI" id="CHEBI:90779"/>
        <dbReference type="EC" id="2.5.1.18"/>
    </reaction>
</comment>
<comment type="similarity">
    <text evidence="1">Belongs to the GST superfamily.</text>
</comment>
<evidence type="ECO:0000256" key="2">
    <source>
        <dbReference type="ARBA" id="ARBA00012452"/>
    </source>
</evidence>
<dbReference type="InterPro" id="IPR040079">
    <property type="entry name" value="Glutathione_S-Trfase"/>
</dbReference>